<dbReference type="Proteomes" id="UP000887563">
    <property type="component" value="Unplaced"/>
</dbReference>
<evidence type="ECO:0000313" key="1">
    <source>
        <dbReference type="Proteomes" id="UP000887563"/>
    </source>
</evidence>
<proteinExistence type="predicted"/>
<protein>
    <submittedName>
        <fullName evidence="2">Uncharacterized protein</fullName>
    </submittedName>
</protein>
<accession>A0A914L2L4</accession>
<dbReference type="WBParaSite" id="Minc3s00240g08331">
    <property type="protein sequence ID" value="Minc3s00240g08331"/>
    <property type="gene ID" value="Minc3s00240g08331"/>
</dbReference>
<reference evidence="2" key="1">
    <citation type="submission" date="2022-11" db="UniProtKB">
        <authorList>
            <consortium name="WormBaseParasite"/>
        </authorList>
    </citation>
    <scope>IDENTIFICATION</scope>
</reference>
<name>A0A914L2L4_MELIC</name>
<organism evidence="1 2">
    <name type="scientific">Meloidogyne incognita</name>
    <name type="common">Southern root-knot nematode worm</name>
    <name type="synonym">Oxyuris incognita</name>
    <dbReference type="NCBI Taxonomy" id="6306"/>
    <lineage>
        <taxon>Eukaryota</taxon>
        <taxon>Metazoa</taxon>
        <taxon>Ecdysozoa</taxon>
        <taxon>Nematoda</taxon>
        <taxon>Chromadorea</taxon>
        <taxon>Rhabditida</taxon>
        <taxon>Tylenchina</taxon>
        <taxon>Tylenchomorpha</taxon>
        <taxon>Tylenchoidea</taxon>
        <taxon>Meloidogynidae</taxon>
        <taxon>Meloidogyninae</taxon>
        <taxon>Meloidogyne</taxon>
        <taxon>Meloidogyne incognita group</taxon>
    </lineage>
</organism>
<dbReference type="AlphaFoldDB" id="A0A914L2L4"/>
<keyword evidence="1" id="KW-1185">Reference proteome</keyword>
<sequence length="60" mass="7186">MMEVIQNRRKELWRMFAEPIKPRSFVLDEKEARIKNESLKKEEADPYPTISAFLSDKDDD</sequence>
<evidence type="ECO:0000313" key="2">
    <source>
        <dbReference type="WBParaSite" id="Minc3s00240g08331"/>
    </source>
</evidence>